<evidence type="ECO:0000256" key="8">
    <source>
        <dbReference type="ARBA" id="ARBA00023315"/>
    </source>
</evidence>
<dbReference type="Proteomes" id="UP000012081">
    <property type="component" value="Unassembled WGS sequence"/>
</dbReference>
<sequence>MPKPIKANGRYMAGLDGLRALAVLAVIAYHLHLDWTPGGLLGVGVFFVLSGYLITDILIAEWKRSGRLHLGDFLLRRARRLLPAMLVMMAAVVGWLAIKDPSRLLAMKEEIGSALLYVSNWWLIFHEVSYFESFGPPSPLGHFWSLAVEEQFYLIWPLVLVLGLSLLRKRGKLLGLTLAGAAASALAMGLLYEPGADPSRVYYGTDTRVFGLLIGAALAMVWPSRKLSHNVSAGVRLALDLVGGAGLLVVISMIFHINEYDEFLYQGGLVVLSLATAVVVAVLAHPASLLGKLMGAKPLRWFGVRSYGIYLWHYPVIVLTSPEVNTGGVNVPLAFVQVTASVLLAALSWRFIEEPIRHGGLGRLWKRIKGRSGRSRRVAWIASIGALLVISLSFAGMTHLFPIATASSSTPDKVYGKTEADPASLDQAHGSGAAAGAQTPGDGKGPQTPGSADSAAADKSGHATKPAGNQAVNGKQTNQPGSGESAKDTVAAGKNGAKDGKQSPAGGKNASKEKQTPSAADKSSNADAATGDKQSAGNSQGTSTDQPDGSAAEQQKGQEGKAETPVIGNGHGITVIGDSVILDAEPYLKEMLPGIVIDGKVGRQMSQALEVANRLHAEGKLGKTVVLELGSNGAFTKKQMDSLLHTLGKNRQIVLINTRVPRPWESTVNEALKERADSSPQISLINWHEASANHDEYFVKDGVHLTTEGAKVYASLLANGIKNLGEEN</sequence>
<comment type="caution">
    <text evidence="12">The sequence shown here is derived from an EMBL/GenBank/DDBJ whole genome shotgun (WGS) entry which is preliminary data.</text>
</comment>
<feature type="compositionally biased region" description="Low complexity" evidence="9">
    <location>
        <begin position="428"/>
        <end position="437"/>
    </location>
</feature>
<evidence type="ECO:0000256" key="3">
    <source>
        <dbReference type="ARBA" id="ARBA00022475"/>
    </source>
</evidence>
<protein>
    <recommendedName>
        <fullName evidence="11">Acyltransferase 3 domain-containing protein</fullName>
    </recommendedName>
</protein>
<evidence type="ECO:0000256" key="9">
    <source>
        <dbReference type="SAM" id="MobiDB-lite"/>
    </source>
</evidence>
<keyword evidence="6 10" id="KW-1133">Transmembrane helix</keyword>
<dbReference type="STRING" id="1300222.I532_19292"/>
<dbReference type="EMBL" id="APBN01000010">
    <property type="protein sequence ID" value="EMT51093.1"/>
    <property type="molecule type" value="Genomic_DNA"/>
</dbReference>
<dbReference type="GO" id="GO:0009103">
    <property type="term" value="P:lipopolysaccharide biosynthetic process"/>
    <property type="evidence" value="ECO:0007669"/>
    <property type="project" value="TreeGrafter"/>
</dbReference>
<reference evidence="12 13" key="1">
    <citation type="submission" date="2013-03" db="EMBL/GenBank/DDBJ databases">
        <title>Assembly of a new bacterial strain Brevibacillus borstelensis AK1.</title>
        <authorList>
            <person name="Rajan I."/>
            <person name="PoliReddy D."/>
            <person name="Sugumar T."/>
            <person name="Rathinam K."/>
            <person name="Alqarawi S."/>
            <person name="Khalil A.B."/>
            <person name="Sivakumar N."/>
        </authorList>
    </citation>
    <scope>NUCLEOTIDE SEQUENCE [LARGE SCALE GENOMIC DNA]</scope>
    <source>
        <strain evidence="12 13">AK1</strain>
    </source>
</reference>
<dbReference type="SUPFAM" id="SSF52266">
    <property type="entry name" value="SGNH hydrolase"/>
    <property type="match status" value="1"/>
</dbReference>
<feature type="transmembrane region" description="Helical" evidence="10">
    <location>
        <begin position="12"/>
        <end position="32"/>
    </location>
</feature>
<feature type="transmembrane region" description="Helical" evidence="10">
    <location>
        <begin position="378"/>
        <end position="401"/>
    </location>
</feature>
<evidence type="ECO:0000259" key="11">
    <source>
        <dbReference type="Pfam" id="PF01757"/>
    </source>
</evidence>
<evidence type="ECO:0000256" key="1">
    <source>
        <dbReference type="ARBA" id="ARBA00004651"/>
    </source>
</evidence>
<feature type="transmembrane region" description="Helical" evidence="10">
    <location>
        <begin position="302"/>
        <end position="321"/>
    </location>
</feature>
<keyword evidence="8" id="KW-0012">Acyltransferase</keyword>
<dbReference type="CDD" id="cd01840">
    <property type="entry name" value="SGNH_hydrolase_yrhL_like"/>
    <property type="match status" value="1"/>
</dbReference>
<feature type="transmembrane region" description="Helical" evidence="10">
    <location>
        <begin position="333"/>
        <end position="352"/>
    </location>
</feature>
<evidence type="ECO:0000313" key="12">
    <source>
        <dbReference type="EMBL" id="EMT51093.1"/>
    </source>
</evidence>
<keyword evidence="4" id="KW-0808">Transferase</keyword>
<dbReference type="Pfam" id="PF01757">
    <property type="entry name" value="Acyl_transf_3"/>
    <property type="match status" value="1"/>
</dbReference>
<keyword evidence="5 10" id="KW-0812">Transmembrane</keyword>
<dbReference type="InterPro" id="IPR036514">
    <property type="entry name" value="SGNH_hydro_sf"/>
</dbReference>
<evidence type="ECO:0000313" key="13">
    <source>
        <dbReference type="Proteomes" id="UP000012081"/>
    </source>
</evidence>
<dbReference type="Gene3D" id="3.40.50.1110">
    <property type="entry name" value="SGNH hydrolase"/>
    <property type="match status" value="1"/>
</dbReference>
<evidence type="ECO:0000256" key="7">
    <source>
        <dbReference type="ARBA" id="ARBA00023136"/>
    </source>
</evidence>
<dbReference type="PANTHER" id="PTHR23028">
    <property type="entry name" value="ACETYLTRANSFERASE"/>
    <property type="match status" value="1"/>
</dbReference>
<feature type="transmembrane region" description="Helical" evidence="10">
    <location>
        <begin position="263"/>
        <end position="290"/>
    </location>
</feature>
<feature type="compositionally biased region" description="Polar residues" evidence="9">
    <location>
        <begin position="532"/>
        <end position="555"/>
    </location>
</feature>
<organism evidence="12 13">
    <name type="scientific">Brevibacillus borstelensis AK1</name>
    <dbReference type="NCBI Taxonomy" id="1300222"/>
    <lineage>
        <taxon>Bacteria</taxon>
        <taxon>Bacillati</taxon>
        <taxon>Bacillota</taxon>
        <taxon>Bacilli</taxon>
        <taxon>Bacillales</taxon>
        <taxon>Paenibacillaceae</taxon>
        <taxon>Brevibacillus</taxon>
    </lineage>
</organism>
<feature type="transmembrane region" description="Helical" evidence="10">
    <location>
        <begin position="38"/>
        <end position="60"/>
    </location>
</feature>
<dbReference type="InterPro" id="IPR050879">
    <property type="entry name" value="Acyltransferase_3"/>
</dbReference>
<dbReference type="PATRIC" id="fig|1300222.3.peg.4052"/>
<dbReference type="AlphaFoldDB" id="M8DCG1"/>
<dbReference type="RefSeq" id="WP_003390272.1">
    <property type="nucleotide sequence ID" value="NZ_APBN01000010.1"/>
</dbReference>
<dbReference type="PANTHER" id="PTHR23028:SF53">
    <property type="entry name" value="ACYL_TRANSF_3 DOMAIN-CONTAINING PROTEIN"/>
    <property type="match status" value="1"/>
</dbReference>
<feature type="region of interest" description="Disordered" evidence="9">
    <location>
        <begin position="409"/>
        <end position="570"/>
    </location>
</feature>
<comment type="subcellular location">
    <subcellularLocation>
        <location evidence="1">Cell membrane</location>
        <topology evidence="1">Multi-pass membrane protein</topology>
    </subcellularLocation>
</comment>
<dbReference type="GO" id="GO:0005886">
    <property type="term" value="C:plasma membrane"/>
    <property type="evidence" value="ECO:0007669"/>
    <property type="project" value="UniProtKB-SubCell"/>
</dbReference>
<feature type="transmembrane region" description="Helical" evidence="10">
    <location>
        <begin position="151"/>
        <end position="167"/>
    </location>
</feature>
<keyword evidence="3" id="KW-1003">Cell membrane</keyword>
<evidence type="ECO:0000256" key="5">
    <source>
        <dbReference type="ARBA" id="ARBA00022692"/>
    </source>
</evidence>
<feature type="compositionally biased region" description="Low complexity" evidence="9">
    <location>
        <begin position="518"/>
        <end position="529"/>
    </location>
</feature>
<name>M8DCG1_9BACL</name>
<keyword evidence="13" id="KW-1185">Reference proteome</keyword>
<evidence type="ECO:0000256" key="2">
    <source>
        <dbReference type="ARBA" id="ARBA00007400"/>
    </source>
</evidence>
<keyword evidence="7 10" id="KW-0472">Membrane</keyword>
<feature type="transmembrane region" description="Helical" evidence="10">
    <location>
        <begin position="237"/>
        <end position="257"/>
    </location>
</feature>
<feature type="compositionally biased region" description="Polar residues" evidence="9">
    <location>
        <begin position="470"/>
        <end position="482"/>
    </location>
</feature>
<accession>M8DCG1</accession>
<evidence type="ECO:0000256" key="6">
    <source>
        <dbReference type="ARBA" id="ARBA00022989"/>
    </source>
</evidence>
<dbReference type="OrthoDB" id="9796461at2"/>
<dbReference type="GO" id="GO:0016747">
    <property type="term" value="F:acyltransferase activity, transferring groups other than amino-acyl groups"/>
    <property type="evidence" value="ECO:0007669"/>
    <property type="project" value="InterPro"/>
</dbReference>
<feature type="domain" description="Acyltransferase 3" evidence="11">
    <location>
        <begin position="13"/>
        <end position="347"/>
    </location>
</feature>
<feature type="transmembrane region" description="Helical" evidence="10">
    <location>
        <begin position="207"/>
        <end position="225"/>
    </location>
</feature>
<proteinExistence type="inferred from homology"/>
<feature type="transmembrane region" description="Helical" evidence="10">
    <location>
        <begin position="174"/>
        <end position="192"/>
    </location>
</feature>
<gene>
    <name evidence="12" type="ORF">I532_19292</name>
</gene>
<dbReference type="InterPro" id="IPR002656">
    <property type="entry name" value="Acyl_transf_3_dom"/>
</dbReference>
<evidence type="ECO:0000256" key="10">
    <source>
        <dbReference type="SAM" id="Phobius"/>
    </source>
</evidence>
<evidence type="ECO:0000256" key="4">
    <source>
        <dbReference type="ARBA" id="ARBA00022679"/>
    </source>
</evidence>
<comment type="similarity">
    <text evidence="2">Belongs to the acyltransferase 3 family.</text>
</comment>
<feature type="transmembrane region" description="Helical" evidence="10">
    <location>
        <begin position="81"/>
        <end position="98"/>
    </location>
</feature>